<keyword evidence="2" id="KW-1185">Reference proteome</keyword>
<proteinExistence type="predicted"/>
<organism evidence="1 2">
    <name type="scientific">Roseibium aggregatum</name>
    <dbReference type="NCBI Taxonomy" id="187304"/>
    <lineage>
        <taxon>Bacteria</taxon>
        <taxon>Pseudomonadati</taxon>
        <taxon>Pseudomonadota</taxon>
        <taxon>Alphaproteobacteria</taxon>
        <taxon>Hyphomicrobiales</taxon>
        <taxon>Stappiaceae</taxon>
        <taxon>Roseibium</taxon>
    </lineage>
</organism>
<protein>
    <submittedName>
        <fullName evidence="1">Uncharacterized protein</fullName>
    </submittedName>
</protein>
<evidence type="ECO:0000313" key="2">
    <source>
        <dbReference type="Proteomes" id="UP000048926"/>
    </source>
</evidence>
<accession>A0A0M6YC26</accession>
<dbReference type="EMBL" id="CXST01000011">
    <property type="protein sequence ID" value="CTQ47646.1"/>
    <property type="molecule type" value="Genomic_DNA"/>
</dbReference>
<evidence type="ECO:0000313" key="1">
    <source>
        <dbReference type="EMBL" id="CTQ47646.1"/>
    </source>
</evidence>
<reference evidence="2" key="1">
    <citation type="submission" date="2015-07" db="EMBL/GenBank/DDBJ databases">
        <authorList>
            <person name="Rodrigo-Torres Lidia"/>
            <person name="Arahal R.David."/>
        </authorList>
    </citation>
    <scope>NUCLEOTIDE SEQUENCE [LARGE SCALE GENOMIC DNA]</scope>
    <source>
        <strain evidence="2">CECT 4801</strain>
    </source>
</reference>
<dbReference type="AlphaFoldDB" id="A0A0M6YC26"/>
<dbReference type="Proteomes" id="UP000048926">
    <property type="component" value="Unassembled WGS sequence"/>
</dbReference>
<dbReference type="RefSeq" id="WP_075283996.1">
    <property type="nucleotide sequence ID" value="NZ_CP087158.1"/>
</dbReference>
<sequence length="228" mass="24760">MPVIIYAPTAQSERNLKQILSRLFSNCIQYQDLRDNHQHLATLTRPPHIDVKIQGILRLFEFNNPQQHFASVVASVANAIHEFHWEAHADKVGDILQAIDSSSEVLVYLNGSNFSVTRFRPHPHPHMHTRGLLIATGPGLPMGGIVRVGAGNELYSRLYGHAGRQLMRAGDEALVNGIVNLGVNVAAGMVLARLLGASGLISQADAGALWRGFSLLRQSGAAATAGRR</sequence>
<gene>
    <name evidence="1" type="ORF">LAL4801_06108</name>
</gene>
<name>A0A0M6YC26_9HYPH</name>